<evidence type="ECO:0000313" key="2">
    <source>
        <dbReference type="Proteomes" id="UP000193396"/>
    </source>
</evidence>
<organism evidence="1 2">
    <name type="scientific">Thalassospira alkalitolerans</name>
    <dbReference type="NCBI Taxonomy" id="1293890"/>
    <lineage>
        <taxon>Bacteria</taxon>
        <taxon>Pseudomonadati</taxon>
        <taxon>Pseudomonadota</taxon>
        <taxon>Alphaproteobacteria</taxon>
        <taxon>Rhodospirillales</taxon>
        <taxon>Thalassospiraceae</taxon>
        <taxon>Thalassospira</taxon>
    </lineage>
</organism>
<dbReference type="Pfam" id="PF06252">
    <property type="entry name" value="GemA"/>
    <property type="match status" value="1"/>
</dbReference>
<name>A0A1Y2LFI5_9PROT</name>
<keyword evidence="2" id="KW-1185">Reference proteome</keyword>
<evidence type="ECO:0008006" key="3">
    <source>
        <dbReference type="Google" id="ProtNLM"/>
    </source>
</evidence>
<dbReference type="AlphaFoldDB" id="A0A1Y2LFI5"/>
<dbReference type="EMBL" id="JFKB01000002">
    <property type="protein sequence ID" value="OSQ49635.1"/>
    <property type="molecule type" value="Genomic_DNA"/>
</dbReference>
<dbReference type="Proteomes" id="UP000193396">
    <property type="component" value="Unassembled WGS sequence"/>
</dbReference>
<proteinExistence type="predicted"/>
<dbReference type="OrthoDB" id="7353918at2"/>
<dbReference type="STRING" id="1293890.TALK_04765"/>
<gene>
    <name evidence="1" type="ORF">TALK_04765</name>
</gene>
<comment type="caution">
    <text evidence="1">The sequence shown here is derived from an EMBL/GenBank/DDBJ whole genome shotgun (WGS) entry which is preliminary data.</text>
</comment>
<accession>A0A1Y2LFI5</accession>
<dbReference type="InterPro" id="IPR009363">
    <property type="entry name" value="Phage_Mu_Gp16"/>
</dbReference>
<protein>
    <recommendedName>
        <fullName evidence="3">Regulatory protein GemA</fullName>
    </recommendedName>
</protein>
<reference evidence="1 2" key="1">
    <citation type="submission" date="2014-03" db="EMBL/GenBank/DDBJ databases">
        <title>The draft genome sequence of Thalassospira alkalitolerans JCM 18968.</title>
        <authorList>
            <person name="Lai Q."/>
            <person name="Shao Z."/>
        </authorList>
    </citation>
    <scope>NUCLEOTIDE SEQUENCE [LARGE SCALE GENOMIC DNA]</scope>
    <source>
        <strain evidence="1 2">JCM 18968</strain>
    </source>
</reference>
<evidence type="ECO:0000313" key="1">
    <source>
        <dbReference type="EMBL" id="OSQ49635.1"/>
    </source>
</evidence>
<sequence>MSKSSTWQALNRQIRAAEKERGIDRDAHEALVLQVTGKASLGDCADSEMRKIVAHLNGTRVGFKPSAKGFVRKIWALWGSLKKAGALSATDTDAALLVFVNKHLNGRQFANIRQLDWLTYDEAAPVIEALKDWDHRVKAGGAD</sequence>
<dbReference type="RefSeq" id="WP_085616373.1">
    <property type="nucleotide sequence ID" value="NZ_JFKB01000002.1"/>
</dbReference>